<evidence type="ECO:0008006" key="3">
    <source>
        <dbReference type="Google" id="ProtNLM"/>
    </source>
</evidence>
<sequence length="248" mass="26324">MAGGRLVASARRLLGEALDVAAPEADLTRAARDVVARLGTPERLAGLVRDLAADGAAGGDDTARRARLSYRHVLGFDKLLLIDGGPHHMLRAHVWRPGARAPEDIHNHRSPLASSVVRGSLRMELFAPATDPRAGRAAARYRESLSDGAADWLLEPAGAARLDLAHVAEYPAGSSYALPSHTLHRVRTTAAAPTVTLFLETGAGRRRHTDVFLAADADPHAAEVAKTPLDATEYVTELEALAALLTRG</sequence>
<accession>A0ABT3TV16</accession>
<proteinExistence type="predicted"/>
<reference evidence="1" key="1">
    <citation type="submission" date="2022-10" db="EMBL/GenBank/DDBJ databases">
        <title>Streptomyces beihaiensis sp. nov., a chitin degrading actinobacterium, isolated from shrimp pond soil.</title>
        <authorList>
            <person name="Xie J."/>
            <person name="Shen N."/>
        </authorList>
    </citation>
    <scope>NUCLEOTIDE SEQUENCE</scope>
    <source>
        <strain evidence="1">GXMU-J5</strain>
    </source>
</reference>
<dbReference type="RefSeq" id="WP_266599816.1">
    <property type="nucleotide sequence ID" value="NZ_JAPHNL010000135.1"/>
</dbReference>
<dbReference type="Proteomes" id="UP001163064">
    <property type="component" value="Unassembled WGS sequence"/>
</dbReference>
<organism evidence="1 2">
    <name type="scientific">Streptomyces beihaiensis</name>
    <dbReference type="NCBI Taxonomy" id="2984495"/>
    <lineage>
        <taxon>Bacteria</taxon>
        <taxon>Bacillati</taxon>
        <taxon>Actinomycetota</taxon>
        <taxon>Actinomycetes</taxon>
        <taxon>Kitasatosporales</taxon>
        <taxon>Streptomycetaceae</taxon>
        <taxon>Streptomyces</taxon>
    </lineage>
</organism>
<dbReference type="EMBL" id="JAPHNL010000135">
    <property type="protein sequence ID" value="MCX3060879.1"/>
    <property type="molecule type" value="Genomic_DNA"/>
</dbReference>
<dbReference type="InterPro" id="IPR014710">
    <property type="entry name" value="RmlC-like_jellyroll"/>
</dbReference>
<protein>
    <recommendedName>
        <fullName evidence="3">Cysteine dioxygenase</fullName>
    </recommendedName>
</protein>
<keyword evidence="2" id="KW-1185">Reference proteome</keyword>
<evidence type="ECO:0000313" key="2">
    <source>
        <dbReference type="Proteomes" id="UP001163064"/>
    </source>
</evidence>
<gene>
    <name evidence="1" type="ORF">OFY01_14140</name>
</gene>
<evidence type="ECO:0000313" key="1">
    <source>
        <dbReference type="EMBL" id="MCX3060879.1"/>
    </source>
</evidence>
<name>A0ABT3TV16_9ACTN</name>
<comment type="caution">
    <text evidence="1">The sequence shown here is derived from an EMBL/GenBank/DDBJ whole genome shotgun (WGS) entry which is preliminary data.</text>
</comment>
<dbReference type="InterPro" id="IPR011051">
    <property type="entry name" value="RmlC_Cupin_sf"/>
</dbReference>
<dbReference type="SUPFAM" id="SSF51182">
    <property type="entry name" value="RmlC-like cupins"/>
    <property type="match status" value="1"/>
</dbReference>
<dbReference type="Gene3D" id="2.60.120.10">
    <property type="entry name" value="Jelly Rolls"/>
    <property type="match status" value="1"/>
</dbReference>